<sequence length="69" mass="7923">MLNVGQRYTKFSQKCLNNLANVLPRLLEGSANFTSSNMTLLRMYGDFQKTLLQNVWELPATRLLTTQND</sequence>
<dbReference type="AlphaFoldDB" id="A0A6L2P4P9"/>
<name>A0A6L2P4P9_TANCI</name>
<dbReference type="EMBL" id="BKCJ010010488">
    <property type="protein sequence ID" value="GEU91814.1"/>
    <property type="molecule type" value="Genomic_DNA"/>
</dbReference>
<organism evidence="1">
    <name type="scientific">Tanacetum cinerariifolium</name>
    <name type="common">Dalmatian daisy</name>
    <name type="synonym">Chrysanthemum cinerariifolium</name>
    <dbReference type="NCBI Taxonomy" id="118510"/>
    <lineage>
        <taxon>Eukaryota</taxon>
        <taxon>Viridiplantae</taxon>
        <taxon>Streptophyta</taxon>
        <taxon>Embryophyta</taxon>
        <taxon>Tracheophyta</taxon>
        <taxon>Spermatophyta</taxon>
        <taxon>Magnoliopsida</taxon>
        <taxon>eudicotyledons</taxon>
        <taxon>Gunneridae</taxon>
        <taxon>Pentapetalae</taxon>
        <taxon>asterids</taxon>
        <taxon>campanulids</taxon>
        <taxon>Asterales</taxon>
        <taxon>Asteraceae</taxon>
        <taxon>Asteroideae</taxon>
        <taxon>Anthemideae</taxon>
        <taxon>Anthemidinae</taxon>
        <taxon>Tanacetum</taxon>
    </lineage>
</organism>
<reference evidence="1" key="1">
    <citation type="journal article" date="2019" name="Sci. Rep.">
        <title>Draft genome of Tanacetum cinerariifolium, the natural source of mosquito coil.</title>
        <authorList>
            <person name="Yamashiro T."/>
            <person name="Shiraishi A."/>
            <person name="Satake H."/>
            <person name="Nakayama K."/>
        </authorList>
    </citation>
    <scope>NUCLEOTIDE SEQUENCE</scope>
</reference>
<proteinExistence type="predicted"/>
<dbReference type="Gene3D" id="3.40.50.970">
    <property type="match status" value="1"/>
</dbReference>
<protein>
    <submittedName>
        <fullName evidence="1">Transketolase, chloroplastic</fullName>
    </submittedName>
</protein>
<gene>
    <name evidence="1" type="ORF">Tci_063792</name>
</gene>
<evidence type="ECO:0000313" key="1">
    <source>
        <dbReference type="EMBL" id="GEU91814.1"/>
    </source>
</evidence>
<accession>A0A6L2P4P9</accession>
<comment type="caution">
    <text evidence="1">The sequence shown here is derived from an EMBL/GenBank/DDBJ whole genome shotgun (WGS) entry which is preliminary data.</text>
</comment>